<reference evidence="1 2" key="1">
    <citation type="journal article" date="2021" name="Nat. Plants">
        <title>The Taxus genome provides insights into paclitaxel biosynthesis.</title>
        <authorList>
            <person name="Xiong X."/>
            <person name="Gou J."/>
            <person name="Liao Q."/>
            <person name="Li Y."/>
            <person name="Zhou Q."/>
            <person name="Bi G."/>
            <person name="Li C."/>
            <person name="Du R."/>
            <person name="Wang X."/>
            <person name="Sun T."/>
            <person name="Guo L."/>
            <person name="Liang H."/>
            <person name="Lu P."/>
            <person name="Wu Y."/>
            <person name="Zhang Z."/>
            <person name="Ro D.K."/>
            <person name="Shang Y."/>
            <person name="Huang S."/>
            <person name="Yan J."/>
        </authorList>
    </citation>
    <scope>NUCLEOTIDE SEQUENCE [LARGE SCALE GENOMIC DNA]</scope>
    <source>
        <strain evidence="1">Ta-2019</strain>
    </source>
</reference>
<evidence type="ECO:0000313" key="1">
    <source>
        <dbReference type="EMBL" id="KAH9315857.1"/>
    </source>
</evidence>
<proteinExistence type="predicted"/>
<keyword evidence="2" id="KW-1185">Reference proteome</keyword>
<dbReference type="EMBL" id="JAHRHJ020000005">
    <property type="protein sequence ID" value="KAH9315857.1"/>
    <property type="molecule type" value="Genomic_DNA"/>
</dbReference>
<name>A0AA38G430_TAXCH</name>
<evidence type="ECO:0000313" key="2">
    <source>
        <dbReference type="Proteomes" id="UP000824469"/>
    </source>
</evidence>
<gene>
    <name evidence="1" type="ORF">KI387_024484</name>
</gene>
<feature type="non-terminal residue" evidence="1">
    <location>
        <position position="49"/>
    </location>
</feature>
<organism evidence="1 2">
    <name type="scientific">Taxus chinensis</name>
    <name type="common">Chinese yew</name>
    <name type="synonym">Taxus wallichiana var. chinensis</name>
    <dbReference type="NCBI Taxonomy" id="29808"/>
    <lineage>
        <taxon>Eukaryota</taxon>
        <taxon>Viridiplantae</taxon>
        <taxon>Streptophyta</taxon>
        <taxon>Embryophyta</taxon>
        <taxon>Tracheophyta</taxon>
        <taxon>Spermatophyta</taxon>
        <taxon>Pinopsida</taxon>
        <taxon>Pinidae</taxon>
        <taxon>Conifers II</taxon>
        <taxon>Cupressales</taxon>
        <taxon>Taxaceae</taxon>
        <taxon>Taxus</taxon>
    </lineage>
</organism>
<accession>A0AA38G430</accession>
<comment type="caution">
    <text evidence="1">The sequence shown here is derived from an EMBL/GenBank/DDBJ whole genome shotgun (WGS) entry which is preliminary data.</text>
</comment>
<dbReference type="AlphaFoldDB" id="A0AA38G430"/>
<protein>
    <submittedName>
        <fullName evidence="1">Uncharacterized protein</fullName>
    </submittedName>
</protein>
<feature type="non-terminal residue" evidence="1">
    <location>
        <position position="1"/>
    </location>
</feature>
<sequence>EEVTHYIDVSCSLQSLSQGENSLDRIHMANKKLNYSSLVEENADTAYSI</sequence>
<dbReference type="Proteomes" id="UP000824469">
    <property type="component" value="Unassembled WGS sequence"/>
</dbReference>